<feature type="transmembrane region" description="Helical" evidence="10">
    <location>
        <begin position="449"/>
        <end position="468"/>
    </location>
</feature>
<reference evidence="12" key="2">
    <citation type="submission" date="2009-11" db="EMBL/GenBank/DDBJ databases">
        <title>The Genome Sequence of Allomyces macrogynus strain ATCC 38327.</title>
        <authorList>
            <consortium name="The Broad Institute Genome Sequencing Platform"/>
            <person name="Russ C."/>
            <person name="Cuomo C."/>
            <person name="Shea T."/>
            <person name="Young S.K."/>
            <person name="Zeng Q."/>
            <person name="Koehrsen M."/>
            <person name="Haas B."/>
            <person name="Borodovsky M."/>
            <person name="Guigo R."/>
            <person name="Alvarado L."/>
            <person name="Berlin A."/>
            <person name="Borenstein D."/>
            <person name="Chen Z."/>
            <person name="Engels R."/>
            <person name="Freedman E."/>
            <person name="Gellesch M."/>
            <person name="Goldberg J."/>
            <person name="Griggs A."/>
            <person name="Gujja S."/>
            <person name="Heiman D."/>
            <person name="Hepburn T."/>
            <person name="Howarth C."/>
            <person name="Jen D."/>
            <person name="Larson L."/>
            <person name="Lewis B."/>
            <person name="Mehta T."/>
            <person name="Park D."/>
            <person name="Pearson M."/>
            <person name="Roberts A."/>
            <person name="Saif S."/>
            <person name="Shenoy N."/>
            <person name="Sisk P."/>
            <person name="Stolte C."/>
            <person name="Sykes S."/>
            <person name="Walk T."/>
            <person name="White J."/>
            <person name="Yandava C."/>
            <person name="Burger G."/>
            <person name="Gray M.W."/>
            <person name="Holland P.W.H."/>
            <person name="King N."/>
            <person name="Lang F.B.F."/>
            <person name="Roger A.J."/>
            <person name="Ruiz-Trillo I."/>
            <person name="Lander E."/>
            <person name="Nusbaum C."/>
        </authorList>
    </citation>
    <scope>NUCLEOTIDE SEQUENCE [LARGE SCALE GENOMIC DNA]</scope>
    <source>
        <strain evidence="12">ATCC 38327</strain>
    </source>
</reference>
<keyword evidence="5 10" id="KW-0812">Transmembrane</keyword>
<evidence type="ECO:0000256" key="1">
    <source>
        <dbReference type="ARBA" id="ARBA00002791"/>
    </source>
</evidence>
<comment type="function">
    <text evidence="1 10">Subunit of the oligosaccharyl transferase (OST) complex that catalyzes the initial transfer of a defined glycan (Glc(3)Man(9)GlcNAc(2) in eukaryotes) from the lipid carrier dolichol-pyrophosphate to an asparagine residue within an Asn-X-Ser/Thr consensus motif in nascent polypeptide chains, the first step in protein N-glycosylation. N-glycosylation occurs cotranslationally and the complex associates with the Sec61 complex at the channel-forming translocon complex that mediates protein translocation across the endoplasmic reticulum (ER). All subunits are required for a maximal enzyme activity.</text>
</comment>
<dbReference type="PANTHER" id="PTHR21049:SF0">
    <property type="entry name" value="DOLICHYL-DIPHOSPHOOLIGOSACCHARIDE--PROTEIN GLYCOSYLTRANSFERASE SUBUNIT 1"/>
    <property type="match status" value="1"/>
</dbReference>
<comment type="subcellular location">
    <subcellularLocation>
        <location evidence="2 10">Endoplasmic reticulum membrane</location>
        <topology evidence="2 10">Single-pass type I membrane protein</topology>
    </subcellularLocation>
</comment>
<dbReference type="OrthoDB" id="310030at2759"/>
<evidence type="ECO:0000313" key="12">
    <source>
        <dbReference type="Proteomes" id="UP000054350"/>
    </source>
</evidence>
<dbReference type="PANTHER" id="PTHR21049">
    <property type="entry name" value="RIBOPHORIN I"/>
    <property type="match status" value="1"/>
</dbReference>
<evidence type="ECO:0000256" key="9">
    <source>
        <dbReference type="ARBA" id="ARBA00023136"/>
    </source>
</evidence>
<organism evidence="11 12">
    <name type="scientific">Allomyces macrogynus (strain ATCC 38327)</name>
    <name type="common">Allomyces javanicus var. macrogynus</name>
    <dbReference type="NCBI Taxonomy" id="578462"/>
    <lineage>
        <taxon>Eukaryota</taxon>
        <taxon>Fungi</taxon>
        <taxon>Fungi incertae sedis</taxon>
        <taxon>Blastocladiomycota</taxon>
        <taxon>Blastocladiomycetes</taxon>
        <taxon>Blastocladiales</taxon>
        <taxon>Blastocladiaceae</taxon>
        <taxon>Allomyces</taxon>
    </lineage>
</organism>
<evidence type="ECO:0000256" key="6">
    <source>
        <dbReference type="ARBA" id="ARBA00022729"/>
    </source>
</evidence>
<dbReference type="eggNOG" id="KOG2291">
    <property type="taxonomic scope" value="Eukaryota"/>
</dbReference>
<keyword evidence="7 10" id="KW-0256">Endoplasmic reticulum</keyword>
<dbReference type="GO" id="GO:0008250">
    <property type="term" value="C:oligosaccharyltransferase complex"/>
    <property type="evidence" value="ECO:0007669"/>
    <property type="project" value="UniProtKB-UniRule"/>
</dbReference>
<protein>
    <recommendedName>
        <fullName evidence="10">Dolichyl-diphosphooligosaccharide--protein glycosyltransferase subunit 1</fullName>
    </recommendedName>
</protein>
<dbReference type="UniPathway" id="UPA00378"/>
<dbReference type="GO" id="GO:0018279">
    <property type="term" value="P:protein N-linked glycosylation via asparagine"/>
    <property type="evidence" value="ECO:0007669"/>
    <property type="project" value="TreeGrafter"/>
</dbReference>
<comment type="subunit">
    <text evidence="10">Component of the oligosaccharyltransferase (OST) complex.</text>
</comment>
<evidence type="ECO:0000256" key="5">
    <source>
        <dbReference type="ARBA" id="ARBA00022692"/>
    </source>
</evidence>
<gene>
    <name evidence="11" type="ORF">AMAG_07143</name>
</gene>
<keyword evidence="8 10" id="KW-1133">Transmembrane helix</keyword>
<sequence length="623" mass="68132">MCVPTYAARRAGAPMIATLLLVLVAAAHFVAGALVHTRVVRAIDLSSQGSRVVRERVTLTLHYPRNESRTDEPAMGNYMFTVPAERAPRLIGLSATVDGKDVVDSPRAVDPSNKLVVALRLPTGIKPGETAEIAVDTVFLGDVTPRPREIKQTDTQKMWFESDLGIDSRYPVENVQVTVKLPTYSRPESFSQTLQPAIYSGNTVKYGPYATNPVGEPLIVHYDAPRTGLVCNSWHRAIWVRSFGKSIEVEENVHVTHNGARLSPHFNRQQYMHQSQYGQVGNLIPELALTLPASASEVYFRDEIGNVSTSNLHATRRATMLQLRPRFPLAGGWTYNWVHGYAARGADFLKELGNARYALTVPLVQGLPGVVVEDLHMDIVLPEGATDITVVDAASGEPITDWTTKTTKYYFDTTGRPTVVLRNTMLLDTNAAVRVTYTLTWVHKLQKPAAAIAFLAVVGAIVSIFASLDLRIGARRGNAASRVVDLCLERERIYARLARAHLSFTTTQERAVFEQAVDRAVTAFDSTLKAMQRAAADVQAAADAVPGAPRETTQAELAHRIVKLADARASAVLEGMRVVLKASAPGADAKAVGAARTKVGELKRVEEQLHDEIRIAVLRMQKA</sequence>
<dbReference type="VEuPathDB" id="FungiDB:AMAG_07143"/>
<accession>A0A0L0SH95</accession>
<proteinExistence type="inferred from homology"/>
<dbReference type="InterPro" id="IPR007676">
    <property type="entry name" value="Ribophorin_I"/>
</dbReference>
<feature type="signal peptide" evidence="10">
    <location>
        <begin position="1"/>
        <end position="32"/>
    </location>
</feature>
<evidence type="ECO:0000256" key="10">
    <source>
        <dbReference type="RuleBase" id="RU361143"/>
    </source>
</evidence>
<evidence type="ECO:0000256" key="8">
    <source>
        <dbReference type="ARBA" id="ARBA00022989"/>
    </source>
</evidence>
<feature type="chain" id="PRO_5005394238" description="Dolichyl-diphosphooligosaccharide--protein glycosyltransferase subunit 1" evidence="10">
    <location>
        <begin position="33"/>
        <end position="623"/>
    </location>
</feature>
<evidence type="ECO:0000313" key="11">
    <source>
        <dbReference type="EMBL" id="KNE61871.1"/>
    </source>
</evidence>
<evidence type="ECO:0000256" key="2">
    <source>
        <dbReference type="ARBA" id="ARBA00004115"/>
    </source>
</evidence>
<dbReference type="Pfam" id="PF04597">
    <property type="entry name" value="Ribophorin_I"/>
    <property type="match status" value="1"/>
</dbReference>
<comment type="pathway">
    <text evidence="3 10">Protein modification; protein glycosylation.</text>
</comment>
<comment type="similarity">
    <text evidence="4 10">Belongs to the OST1 family.</text>
</comment>
<dbReference type="EMBL" id="GG745339">
    <property type="protein sequence ID" value="KNE61871.1"/>
    <property type="molecule type" value="Genomic_DNA"/>
</dbReference>
<keyword evidence="12" id="KW-1185">Reference proteome</keyword>
<evidence type="ECO:0000256" key="4">
    <source>
        <dbReference type="ARBA" id="ARBA00008905"/>
    </source>
</evidence>
<dbReference type="AlphaFoldDB" id="A0A0L0SH95"/>
<name>A0A0L0SH95_ALLM3</name>
<dbReference type="STRING" id="578462.A0A0L0SH95"/>
<evidence type="ECO:0000256" key="3">
    <source>
        <dbReference type="ARBA" id="ARBA00004922"/>
    </source>
</evidence>
<keyword evidence="6 10" id="KW-0732">Signal</keyword>
<keyword evidence="9 10" id="KW-0472">Membrane</keyword>
<evidence type="ECO:0000256" key="7">
    <source>
        <dbReference type="ARBA" id="ARBA00022824"/>
    </source>
</evidence>
<dbReference type="Proteomes" id="UP000054350">
    <property type="component" value="Unassembled WGS sequence"/>
</dbReference>
<reference evidence="11 12" key="1">
    <citation type="submission" date="2009-11" db="EMBL/GenBank/DDBJ databases">
        <title>Annotation of Allomyces macrogynus ATCC 38327.</title>
        <authorList>
            <consortium name="The Broad Institute Genome Sequencing Platform"/>
            <person name="Russ C."/>
            <person name="Cuomo C."/>
            <person name="Burger G."/>
            <person name="Gray M.W."/>
            <person name="Holland P.W.H."/>
            <person name="King N."/>
            <person name="Lang F.B.F."/>
            <person name="Roger A.J."/>
            <person name="Ruiz-Trillo I."/>
            <person name="Young S.K."/>
            <person name="Zeng Q."/>
            <person name="Gargeya S."/>
            <person name="Fitzgerald M."/>
            <person name="Haas B."/>
            <person name="Abouelleil A."/>
            <person name="Alvarado L."/>
            <person name="Arachchi H.M."/>
            <person name="Berlin A."/>
            <person name="Chapman S.B."/>
            <person name="Gearin G."/>
            <person name="Goldberg J."/>
            <person name="Griggs A."/>
            <person name="Gujja S."/>
            <person name="Hansen M."/>
            <person name="Heiman D."/>
            <person name="Howarth C."/>
            <person name="Larimer J."/>
            <person name="Lui A."/>
            <person name="MacDonald P.J.P."/>
            <person name="McCowen C."/>
            <person name="Montmayeur A."/>
            <person name="Murphy C."/>
            <person name="Neiman D."/>
            <person name="Pearson M."/>
            <person name="Priest M."/>
            <person name="Roberts A."/>
            <person name="Saif S."/>
            <person name="Shea T."/>
            <person name="Sisk P."/>
            <person name="Stolte C."/>
            <person name="Sykes S."/>
            <person name="Wortman J."/>
            <person name="Nusbaum C."/>
            <person name="Birren B."/>
        </authorList>
    </citation>
    <scope>NUCLEOTIDE SEQUENCE [LARGE SCALE GENOMIC DNA]</scope>
    <source>
        <strain evidence="11 12">ATCC 38327</strain>
    </source>
</reference>